<dbReference type="InterPro" id="IPR039421">
    <property type="entry name" value="Type_1_exporter"/>
</dbReference>
<dbReference type="GO" id="GO:0016887">
    <property type="term" value="F:ATP hydrolysis activity"/>
    <property type="evidence" value="ECO:0007669"/>
    <property type="project" value="InterPro"/>
</dbReference>
<dbReference type="GO" id="GO:0005524">
    <property type="term" value="F:ATP binding"/>
    <property type="evidence" value="ECO:0007669"/>
    <property type="project" value="UniProtKB-KW"/>
</dbReference>
<evidence type="ECO:0000256" key="5">
    <source>
        <dbReference type="ARBA" id="ARBA00022840"/>
    </source>
</evidence>
<keyword evidence="6 9" id="KW-1133">Transmembrane helix</keyword>
<sequence>MDEKQIQVLDHQLNGLPKSAPRARTVFSFATPLDLAIIALSCFAAIVAGGLNPLLTASSSQFSPPVLYGQLVGSFDQFQNGKISGSTLKEDISRFTLYYVYLAIGLFVSVYVTTVGFYYTGERITCTLRRTYLRAIIAQNMAFFDTLGAGELTTRITSDITQIQEAITGNLSVSLTAAATFISAYVIAFVEYWKLALILTSTVIVLTVTGTVGVALPVKWTKQSLALESTGATVAEEAISSIGHVTAFGIQEKLVERYDQHLKPAERPGLKAGIITALMIGMVNAVPYLSYGLSFWEGSRLLVRGELSISGVTTSTLAIVIGAWAVGRVAPNAKSFISSIASAAAILESIARESPQDPFSTGGDSLENACLDIKFRDVQLVYPSRREVIVLHQLNLVVPASKTTALVGASGCGKSSIIGLVERFYSPTGGEILLGNHNIQSLNLNWLRSQISLVGQEPTLFNTTIFENIAYGLAGQEASLTAQELQSLVEEAARKANAHDFILGLPRGYQTEVGEKGTQLSGGQRQRICIARAIIKNPQILLLDEATSALDVQAERSVQKALAAASQGRTTIVIAHRLSTVRDADNIVVMADGRIVEQGTHDHLMAYNGRYAELVRKQQVSGESVMAVESGEMSSQGTDTEKLLDSESDLGCSPLAEKGTPHPKTERVPSSAPTESSQSKSVASSWNGLSNAMRLIGKLSRPETILTLVGTVLAIVAGLSVPAQSIIFAKLIDALSLTTVRHLRDSVNFWSLMYLALGLGIFVVWLVHGVIFAYTTEKLVHRARKQCFRHILRQEVDFFHLEENSTGALTSLLSSAPTDLKGLSGPVLGAILTFIATIVGGIVLSLVIGWKLALVCTATIPLVAGFGWVRLAMLSLFADKMKKTHQESAAYASEAVSAIRTVASLTMETRVLQHYDTIIFSKSKESVRSIFQASAFYALSQSITFLCAALAFWYGGTLLSRHEYTVVQFFICFAALISGAQTAGVIFSYAPGMSKAMGAARDLRNLFNRRPAIDSWDTSGKPFDKEACSGRIELRNVSFRYPSRPERVVVDNFNLTVQPGQFVALVGASGCGKSTLIGLLERFSDPTSGQILLDDQDISTLNVASYRSAISLVGQELTLFSGTIRENLLLGTMDDVSEDEIIQACVKAHIYDVIMSLPNGFATDLGSKGVMLSGGQKQRLAIARALLRNTRILLLDEATAALDSRSEAMVQEALNKASEKRTTIAVAHRLSTIQHADVICVLEAGRVVEVGNHRELMRKEGVYAGMVDMQNRGLVIE</sequence>
<evidence type="ECO:0000259" key="11">
    <source>
        <dbReference type="PROSITE" id="PS50929"/>
    </source>
</evidence>
<dbReference type="CDD" id="cd03249">
    <property type="entry name" value="ABC_MTABC3_MDL1_MDL2"/>
    <property type="match status" value="2"/>
</dbReference>
<feature type="domain" description="ABC transmembrane type-1" evidence="11">
    <location>
        <begin position="39"/>
        <end position="338"/>
    </location>
</feature>
<evidence type="ECO:0000256" key="3">
    <source>
        <dbReference type="ARBA" id="ARBA00022692"/>
    </source>
</evidence>
<dbReference type="Pfam" id="PF00664">
    <property type="entry name" value="ABC_membrane"/>
    <property type="match status" value="2"/>
</dbReference>
<feature type="transmembrane region" description="Helical" evidence="9">
    <location>
        <begin position="309"/>
        <end position="327"/>
    </location>
</feature>
<dbReference type="GO" id="GO:0090374">
    <property type="term" value="P:oligopeptide export from mitochondrion"/>
    <property type="evidence" value="ECO:0007669"/>
    <property type="project" value="TreeGrafter"/>
</dbReference>
<keyword evidence="5" id="KW-0067">ATP-binding</keyword>
<dbReference type="SMART" id="SM00382">
    <property type="entry name" value="AAA"/>
    <property type="match status" value="2"/>
</dbReference>
<organism evidence="12 13">
    <name type="scientific">Aspergillus pseudotamarii</name>
    <dbReference type="NCBI Taxonomy" id="132259"/>
    <lineage>
        <taxon>Eukaryota</taxon>
        <taxon>Fungi</taxon>
        <taxon>Dikarya</taxon>
        <taxon>Ascomycota</taxon>
        <taxon>Pezizomycotina</taxon>
        <taxon>Eurotiomycetes</taxon>
        <taxon>Eurotiomycetidae</taxon>
        <taxon>Eurotiales</taxon>
        <taxon>Aspergillaceae</taxon>
        <taxon>Aspergillus</taxon>
        <taxon>Aspergillus subgen. Circumdati</taxon>
    </lineage>
</organism>
<dbReference type="SUPFAM" id="SSF90123">
    <property type="entry name" value="ABC transporter transmembrane region"/>
    <property type="match status" value="2"/>
</dbReference>
<evidence type="ECO:0000259" key="10">
    <source>
        <dbReference type="PROSITE" id="PS50893"/>
    </source>
</evidence>
<dbReference type="InterPro" id="IPR011527">
    <property type="entry name" value="ABC1_TM_dom"/>
</dbReference>
<dbReference type="Gene3D" id="1.20.1560.10">
    <property type="entry name" value="ABC transporter type 1, transmembrane domain"/>
    <property type="match status" value="3"/>
</dbReference>
<dbReference type="Gene3D" id="3.40.50.300">
    <property type="entry name" value="P-loop containing nucleotide triphosphate hydrolases"/>
    <property type="match status" value="2"/>
</dbReference>
<comment type="subcellular location">
    <subcellularLocation>
        <location evidence="1">Membrane</location>
        <topology evidence="1">Multi-pass membrane protein</topology>
    </subcellularLocation>
</comment>
<dbReference type="PROSITE" id="PS00211">
    <property type="entry name" value="ABC_TRANSPORTER_1"/>
    <property type="match status" value="2"/>
</dbReference>
<feature type="domain" description="ABC transporter" evidence="10">
    <location>
        <begin position="1032"/>
        <end position="1269"/>
    </location>
</feature>
<evidence type="ECO:0000256" key="9">
    <source>
        <dbReference type="SAM" id="Phobius"/>
    </source>
</evidence>
<reference evidence="12 13" key="1">
    <citation type="submission" date="2019-04" db="EMBL/GenBank/DDBJ databases">
        <title>Friends and foes A comparative genomics study of 23 Aspergillus species from section Flavi.</title>
        <authorList>
            <consortium name="DOE Joint Genome Institute"/>
            <person name="Kjaerbolling I."/>
            <person name="Vesth T."/>
            <person name="Frisvad J.C."/>
            <person name="Nybo J.L."/>
            <person name="Theobald S."/>
            <person name="Kildgaard S."/>
            <person name="Isbrandt T."/>
            <person name="Kuo A."/>
            <person name="Sato A."/>
            <person name="Lyhne E.K."/>
            <person name="Kogle M.E."/>
            <person name="Wiebenga A."/>
            <person name="Kun R.S."/>
            <person name="Lubbers R.J."/>
            <person name="Makela M.R."/>
            <person name="Barry K."/>
            <person name="Chovatia M."/>
            <person name="Clum A."/>
            <person name="Daum C."/>
            <person name="Haridas S."/>
            <person name="He G."/>
            <person name="LaButti K."/>
            <person name="Lipzen A."/>
            <person name="Mondo S."/>
            <person name="Riley R."/>
            <person name="Salamov A."/>
            <person name="Simmons B.A."/>
            <person name="Magnuson J.K."/>
            <person name="Henrissat B."/>
            <person name="Mortensen U.H."/>
            <person name="Larsen T.O."/>
            <person name="Devries R.P."/>
            <person name="Grigoriev I.V."/>
            <person name="Machida M."/>
            <person name="Baker S.E."/>
            <person name="Andersen M.R."/>
        </authorList>
    </citation>
    <scope>NUCLEOTIDE SEQUENCE [LARGE SCALE GENOMIC DNA]</scope>
    <source>
        <strain evidence="12 13">CBS 117625</strain>
    </source>
</reference>
<feature type="transmembrane region" description="Helical" evidence="9">
    <location>
        <begin position="966"/>
        <end position="987"/>
    </location>
</feature>
<evidence type="ECO:0000313" key="12">
    <source>
        <dbReference type="EMBL" id="KAE8140624.1"/>
    </source>
</evidence>
<dbReference type="GeneID" id="43641121"/>
<dbReference type="SUPFAM" id="SSF52540">
    <property type="entry name" value="P-loop containing nucleoside triphosphate hydrolases"/>
    <property type="match status" value="2"/>
</dbReference>
<dbReference type="RefSeq" id="XP_031916687.1">
    <property type="nucleotide sequence ID" value="XM_032056911.1"/>
</dbReference>
<feature type="transmembrane region" description="Helical" evidence="9">
    <location>
        <begin position="171"/>
        <end position="190"/>
    </location>
</feature>
<dbReference type="PROSITE" id="PS50929">
    <property type="entry name" value="ABC_TM1F"/>
    <property type="match status" value="2"/>
</dbReference>
<dbReference type="PANTHER" id="PTHR43394">
    <property type="entry name" value="ATP-DEPENDENT PERMEASE MDL1, MITOCHONDRIAL"/>
    <property type="match status" value="1"/>
</dbReference>
<accession>A0A5N6T2U3</accession>
<name>A0A5N6T2U3_ASPPS</name>
<feature type="transmembrane region" description="Helical" evidence="9">
    <location>
        <begin position="852"/>
        <end position="873"/>
    </location>
</feature>
<feature type="transmembrane region" description="Helical" evidence="9">
    <location>
        <begin position="752"/>
        <end position="775"/>
    </location>
</feature>
<feature type="transmembrane region" description="Helical" evidence="9">
    <location>
        <begin position="270"/>
        <end position="289"/>
    </location>
</feature>
<dbReference type="Pfam" id="PF00005">
    <property type="entry name" value="ABC_tran"/>
    <property type="match status" value="2"/>
</dbReference>
<dbReference type="InterPro" id="IPR036640">
    <property type="entry name" value="ABC1_TM_sf"/>
</dbReference>
<evidence type="ECO:0000313" key="13">
    <source>
        <dbReference type="Proteomes" id="UP000325672"/>
    </source>
</evidence>
<evidence type="ECO:0000256" key="4">
    <source>
        <dbReference type="ARBA" id="ARBA00022741"/>
    </source>
</evidence>
<dbReference type="InterPro" id="IPR017871">
    <property type="entry name" value="ABC_transporter-like_CS"/>
</dbReference>
<evidence type="ECO:0000256" key="2">
    <source>
        <dbReference type="ARBA" id="ARBA00007577"/>
    </source>
</evidence>
<dbReference type="InterPro" id="IPR027417">
    <property type="entry name" value="P-loop_NTPase"/>
</dbReference>
<dbReference type="GO" id="GO:0015421">
    <property type="term" value="F:ABC-type oligopeptide transporter activity"/>
    <property type="evidence" value="ECO:0007669"/>
    <property type="project" value="TreeGrafter"/>
</dbReference>
<dbReference type="GO" id="GO:0005743">
    <property type="term" value="C:mitochondrial inner membrane"/>
    <property type="evidence" value="ECO:0007669"/>
    <property type="project" value="TreeGrafter"/>
</dbReference>
<dbReference type="OrthoDB" id="6500128at2759"/>
<dbReference type="FunFam" id="3.40.50.300:FF:000913">
    <property type="entry name" value="ABC multidrug transporter SitT"/>
    <property type="match status" value="1"/>
</dbReference>
<dbReference type="InterPro" id="IPR003439">
    <property type="entry name" value="ABC_transporter-like_ATP-bd"/>
</dbReference>
<dbReference type="PROSITE" id="PS50893">
    <property type="entry name" value="ABC_TRANSPORTER_2"/>
    <property type="match status" value="2"/>
</dbReference>
<feature type="transmembrane region" description="Helical" evidence="9">
    <location>
        <begin position="26"/>
        <end position="51"/>
    </location>
</feature>
<feature type="region of interest" description="Disordered" evidence="8">
    <location>
        <begin position="625"/>
        <end position="683"/>
    </location>
</feature>
<evidence type="ECO:0000256" key="6">
    <source>
        <dbReference type="ARBA" id="ARBA00022989"/>
    </source>
</evidence>
<feature type="compositionally biased region" description="Polar residues" evidence="8">
    <location>
        <begin position="671"/>
        <end position="683"/>
    </location>
</feature>
<protein>
    <submittedName>
        <fullName evidence="12">Multidrug resistance protein 3</fullName>
    </submittedName>
</protein>
<proteinExistence type="inferred from homology"/>
<dbReference type="Proteomes" id="UP000325672">
    <property type="component" value="Unassembled WGS sequence"/>
</dbReference>
<feature type="transmembrane region" description="Helical" evidence="9">
    <location>
        <begin position="98"/>
        <end position="120"/>
    </location>
</feature>
<evidence type="ECO:0000256" key="1">
    <source>
        <dbReference type="ARBA" id="ARBA00004141"/>
    </source>
</evidence>
<dbReference type="AlphaFoldDB" id="A0A5N6T2U3"/>
<feature type="transmembrane region" description="Helical" evidence="9">
    <location>
        <begin position="705"/>
        <end position="732"/>
    </location>
</feature>
<feature type="transmembrane region" description="Helical" evidence="9">
    <location>
        <begin position="827"/>
        <end position="846"/>
    </location>
</feature>
<feature type="transmembrane region" description="Helical" evidence="9">
    <location>
        <begin position="196"/>
        <end position="218"/>
    </location>
</feature>
<evidence type="ECO:0000256" key="7">
    <source>
        <dbReference type="ARBA" id="ARBA00023136"/>
    </source>
</evidence>
<feature type="domain" description="ABC transporter" evidence="10">
    <location>
        <begin position="373"/>
        <end position="617"/>
    </location>
</feature>
<keyword evidence="13" id="KW-1185">Reference proteome</keyword>
<dbReference type="FunFam" id="3.40.50.300:FF:000251">
    <property type="entry name" value="ABC transporter B family member 19"/>
    <property type="match status" value="1"/>
</dbReference>
<keyword evidence="4" id="KW-0547">Nucleotide-binding</keyword>
<dbReference type="EMBL" id="ML743561">
    <property type="protein sequence ID" value="KAE8140624.1"/>
    <property type="molecule type" value="Genomic_DNA"/>
</dbReference>
<keyword evidence="3 9" id="KW-0812">Transmembrane</keyword>
<evidence type="ECO:0000256" key="8">
    <source>
        <dbReference type="SAM" id="MobiDB-lite"/>
    </source>
</evidence>
<comment type="similarity">
    <text evidence="2">Belongs to the ABC transporter superfamily. ABCB family. Multidrug resistance exporter (TC 3.A.1.201) subfamily.</text>
</comment>
<dbReference type="CDD" id="cd18577">
    <property type="entry name" value="ABC_6TM_Pgp_ABCB1_D1_like"/>
    <property type="match status" value="1"/>
</dbReference>
<dbReference type="CDD" id="cd18578">
    <property type="entry name" value="ABC_6TM_Pgp_ABCB1_D2_like"/>
    <property type="match status" value="1"/>
</dbReference>
<feature type="transmembrane region" description="Helical" evidence="9">
    <location>
        <begin position="930"/>
        <end position="954"/>
    </location>
</feature>
<keyword evidence="7 9" id="KW-0472">Membrane</keyword>
<feature type="domain" description="ABC transmembrane type-1" evidence="11">
    <location>
        <begin position="708"/>
        <end position="995"/>
    </location>
</feature>
<dbReference type="InterPro" id="IPR003593">
    <property type="entry name" value="AAA+_ATPase"/>
</dbReference>
<gene>
    <name evidence="12" type="ORF">BDV38DRAFT_269151</name>
</gene>
<dbReference type="PANTHER" id="PTHR43394:SF18">
    <property type="entry name" value="ABC TRANSPORTER B FAMILY MEMBER 11-LIKE"/>
    <property type="match status" value="1"/>
</dbReference>